<accession>A0A5C6GAG1</accession>
<keyword evidence="3" id="KW-1185">Reference proteome</keyword>
<reference evidence="4" key="2">
    <citation type="submission" date="2018-12" db="EMBL/GenBank/DDBJ databases">
        <title>The complete genome of Metarhizium rileyi, a key fungal pathogen of Lepidoptera.</title>
        <authorList>
            <person name="Binneck E."/>
            <person name="Lastra C.C.L."/>
            <person name="Sosa-Gomez D.R."/>
        </authorList>
    </citation>
    <scope>NUCLEOTIDE SEQUENCE [LARGE SCALE GENOMIC DNA]</scope>
    <source>
        <strain evidence="4">Cep018-CH2</strain>
    </source>
</reference>
<protein>
    <submittedName>
        <fullName evidence="1">Uncharacterized protein</fullName>
    </submittedName>
</protein>
<dbReference type="Proteomes" id="UP000243498">
    <property type="component" value="Unassembled WGS sequence"/>
</dbReference>
<evidence type="ECO:0000313" key="3">
    <source>
        <dbReference type="Proteomes" id="UP000243498"/>
    </source>
</evidence>
<evidence type="ECO:0000313" key="1">
    <source>
        <dbReference type="EMBL" id="OAA38142.1"/>
    </source>
</evidence>
<dbReference type="OrthoDB" id="5405126at2759"/>
<name>A0A166ZQ84_METRR</name>
<accession>A0A166ZQ84</accession>
<organism evidence="1 3">
    <name type="scientific">Metarhizium rileyi (strain RCEF 4871)</name>
    <name type="common">Nomuraea rileyi</name>
    <dbReference type="NCBI Taxonomy" id="1649241"/>
    <lineage>
        <taxon>Eukaryota</taxon>
        <taxon>Fungi</taxon>
        <taxon>Dikarya</taxon>
        <taxon>Ascomycota</taxon>
        <taxon>Pezizomycotina</taxon>
        <taxon>Sordariomycetes</taxon>
        <taxon>Hypocreomycetidae</taxon>
        <taxon>Hypocreales</taxon>
        <taxon>Clavicipitaceae</taxon>
        <taxon>Metarhizium</taxon>
    </lineage>
</organism>
<dbReference type="Proteomes" id="UP000317257">
    <property type="component" value="Unassembled WGS sequence"/>
</dbReference>
<reference evidence="1 3" key="1">
    <citation type="journal article" date="2016" name="Genome Biol. Evol.">
        <title>Divergent and convergent evolution of fungal pathogenicity.</title>
        <authorList>
            <person name="Shang Y."/>
            <person name="Xiao G."/>
            <person name="Zheng P."/>
            <person name="Cen K."/>
            <person name="Zhan S."/>
            <person name="Wang C."/>
        </authorList>
    </citation>
    <scope>NUCLEOTIDE SEQUENCE [LARGE SCALE GENOMIC DNA]</scope>
    <source>
        <strain evidence="1 3">RCEF 4871</strain>
    </source>
</reference>
<dbReference type="EMBL" id="AZHC01000027">
    <property type="protein sequence ID" value="OAA38142.1"/>
    <property type="molecule type" value="Genomic_DNA"/>
</dbReference>
<dbReference type="AlphaFoldDB" id="A0A166ZQ84"/>
<dbReference type="STRING" id="1081105.A0A166ZQ84"/>
<reference evidence="2" key="3">
    <citation type="journal article" date="2019" name="Microbiol. Resour. Announc.">
        <title>Genome Sequence of Metarhizium rileyi, a Microbial Control Agent for Lepidoptera.</title>
        <authorList>
            <person name="Binneck E."/>
            <person name="Lastra C.C.L."/>
            <person name="Sosa-Gomez D.R."/>
        </authorList>
    </citation>
    <scope>NUCLEOTIDE SEQUENCE</scope>
    <source>
        <strain evidence="2">Cep018-CH2</strain>
    </source>
</reference>
<sequence length="396" mass="43916">MSNRPIASALRSLKRHAGPLHLFKFSPGYFSSTATNAVRAVFSETGNAELNSILSSIQEKIILPAHLPEKQRKIVFDPKQRSFLEQNPIIIEVDGLEHKFSSIDRFRGVENSKKVLSNALDSMHSAEDWANLGTLLAGYKKAGIRLKANHWGKIVRVAGTKGHIFAVIECAKQSDRTGFVFRTPETAVRVLAFVNDKITESAWDASETKQALTWAEMVLDLLQRPEHAVLSPRTRERLHFSRLVRGMVLFARASAVKVGQAAERDTNLLKDEVALLSSLWEDAVDKDLLEVPEFANLNPWVERNASDKSHHIPQALNGIAYIQVLAQNIKGIELAQEQLGDDATSLSPALDNLKSHLQDFATKSQDTMKEAWAKEYEKVMGSKPSWPAVAAPAAEA</sequence>
<gene>
    <name evidence="2" type="ORF">ED733_003885</name>
    <name evidence="1" type="ORF">NOR_06887</name>
</gene>
<evidence type="ECO:0000313" key="4">
    <source>
        <dbReference type="Proteomes" id="UP000317257"/>
    </source>
</evidence>
<comment type="caution">
    <text evidence="1">The sequence shown here is derived from an EMBL/GenBank/DDBJ whole genome shotgun (WGS) entry which is preliminary data.</text>
</comment>
<proteinExistence type="predicted"/>
<evidence type="ECO:0000313" key="2">
    <source>
        <dbReference type="EMBL" id="TWU73658.1"/>
    </source>
</evidence>
<dbReference type="OMA" id="AVIECAK"/>
<dbReference type="EMBL" id="SBHS01000016">
    <property type="protein sequence ID" value="TWU73658.1"/>
    <property type="molecule type" value="Genomic_DNA"/>
</dbReference>